<feature type="domain" description="Type I restriction modification DNA specificity" evidence="5">
    <location>
        <begin position="252"/>
        <end position="351"/>
    </location>
</feature>
<dbReference type="GO" id="GO:0009307">
    <property type="term" value="P:DNA restriction-modification system"/>
    <property type="evidence" value="ECO:0007669"/>
    <property type="project" value="UniProtKB-KW"/>
</dbReference>
<feature type="coiled-coil region" evidence="4">
    <location>
        <begin position="129"/>
        <end position="160"/>
    </location>
</feature>
<comment type="similarity">
    <text evidence="1">Belongs to the type-I restriction system S methylase family.</text>
</comment>
<dbReference type="GO" id="GO:0003677">
    <property type="term" value="F:DNA binding"/>
    <property type="evidence" value="ECO:0007669"/>
    <property type="project" value="UniProtKB-KW"/>
</dbReference>
<dbReference type="Gene3D" id="3.90.220.20">
    <property type="entry name" value="DNA methylase specificity domains"/>
    <property type="match status" value="2"/>
</dbReference>
<name>A0A2K8UCC0_9GAMM</name>
<dbReference type="EMBL" id="CP020370">
    <property type="protein sequence ID" value="AUB83223.1"/>
    <property type="molecule type" value="Genomic_DNA"/>
</dbReference>
<dbReference type="Proteomes" id="UP000232638">
    <property type="component" value="Chromosome"/>
</dbReference>
<evidence type="ECO:0000313" key="7">
    <source>
        <dbReference type="Proteomes" id="UP000232638"/>
    </source>
</evidence>
<dbReference type="SUPFAM" id="SSF116734">
    <property type="entry name" value="DNA methylase specificity domain"/>
    <property type="match status" value="2"/>
</dbReference>
<proteinExistence type="inferred from homology"/>
<dbReference type="KEGG" id="tsy:THSYN_21285"/>
<keyword evidence="2" id="KW-0680">Restriction system</keyword>
<organism evidence="6 7">
    <name type="scientific">Candidatus Thiodictyon syntrophicum</name>
    <dbReference type="NCBI Taxonomy" id="1166950"/>
    <lineage>
        <taxon>Bacteria</taxon>
        <taxon>Pseudomonadati</taxon>
        <taxon>Pseudomonadota</taxon>
        <taxon>Gammaproteobacteria</taxon>
        <taxon>Chromatiales</taxon>
        <taxon>Chromatiaceae</taxon>
        <taxon>Thiodictyon</taxon>
    </lineage>
</organism>
<evidence type="ECO:0000256" key="2">
    <source>
        <dbReference type="ARBA" id="ARBA00022747"/>
    </source>
</evidence>
<keyword evidence="7" id="KW-1185">Reference proteome</keyword>
<reference evidence="6 7" key="1">
    <citation type="submission" date="2017-03" db="EMBL/GenBank/DDBJ databases">
        <title>Complete genome sequence of Candidatus 'Thiodictyon syntrophicum' sp. nov. strain Cad16T, a photolithoautotroph purple sulfur bacterium isolated from an alpine meromictic lake.</title>
        <authorList>
            <person name="Luedin S.M."/>
            <person name="Pothier J.F."/>
            <person name="Danza F."/>
            <person name="Storelli N."/>
            <person name="Wittwer M."/>
            <person name="Tonolla M."/>
        </authorList>
    </citation>
    <scope>NUCLEOTIDE SEQUENCE [LARGE SCALE GENOMIC DNA]</scope>
    <source>
        <strain evidence="6 7">Cad16T</strain>
    </source>
</reference>
<evidence type="ECO:0000256" key="3">
    <source>
        <dbReference type="ARBA" id="ARBA00023125"/>
    </source>
</evidence>
<evidence type="ECO:0000256" key="1">
    <source>
        <dbReference type="ARBA" id="ARBA00010923"/>
    </source>
</evidence>
<dbReference type="Gene3D" id="1.10.287.1120">
    <property type="entry name" value="Bipartite methylase S protein"/>
    <property type="match status" value="1"/>
</dbReference>
<dbReference type="PANTHER" id="PTHR30408">
    <property type="entry name" value="TYPE-1 RESTRICTION ENZYME ECOKI SPECIFICITY PROTEIN"/>
    <property type="match status" value="1"/>
</dbReference>
<evidence type="ECO:0000256" key="4">
    <source>
        <dbReference type="SAM" id="Coils"/>
    </source>
</evidence>
<evidence type="ECO:0000259" key="5">
    <source>
        <dbReference type="Pfam" id="PF01420"/>
    </source>
</evidence>
<evidence type="ECO:0000313" key="6">
    <source>
        <dbReference type="EMBL" id="AUB83223.1"/>
    </source>
</evidence>
<dbReference type="InterPro" id="IPR044946">
    <property type="entry name" value="Restrct_endonuc_typeI_TRD_sf"/>
</dbReference>
<keyword evidence="3" id="KW-0238">DNA-binding</keyword>
<dbReference type="Pfam" id="PF01420">
    <property type="entry name" value="Methylase_S"/>
    <property type="match status" value="1"/>
</dbReference>
<gene>
    <name evidence="6" type="ORF">THSYN_21285</name>
</gene>
<accession>A0A2K8UCC0</accession>
<dbReference type="InterPro" id="IPR052021">
    <property type="entry name" value="Type-I_RS_S_subunit"/>
</dbReference>
<dbReference type="InterPro" id="IPR000055">
    <property type="entry name" value="Restrct_endonuc_typeI_TRD"/>
</dbReference>
<keyword evidence="4" id="KW-0175">Coiled coil</keyword>
<sequence>MYKNEFITDRMEFMEATATSNEILRFTLRPSDVVITKDSESWNDIAVAACVAELLRDVVCGYHLAVLRADAELLQGRFLHRAIQATGVREQFWMAANGVTRFGLGQQGIKEALLPIPPLATQEAIADYLDEKTADLDALIEKKRKLLDLLAEERTALINQVVTKGLDPSVPIKESGIPWIGEIPAHWEIGRLKVFLDFKTSGSRGWADYYTDDADSPIFIQSGNLGRHLNLDLTNIQHVNPPMGSEGERTLVKDNDVLVCITGARTGAVAFVDVTLPVSAYINQHVALLRPNPLIADPHFIAMALTSEVGANHFQMAQYGGTKQGLGLDDVGNTLLPLPPLREQQSISTYVDEGLCQARATQLSICRQLDRLQEYRQALITAAVTGQLDIGAAA</sequence>
<protein>
    <recommendedName>
        <fullName evidence="5">Type I restriction modification DNA specificity domain-containing protein</fullName>
    </recommendedName>
</protein>
<dbReference type="PANTHER" id="PTHR30408:SF12">
    <property type="entry name" value="TYPE I RESTRICTION ENZYME MJAVIII SPECIFICITY SUBUNIT"/>
    <property type="match status" value="1"/>
</dbReference>
<dbReference type="AlphaFoldDB" id="A0A2K8UCC0"/>
<dbReference type="REBASE" id="226745">
    <property type="entry name" value="S.Tsy16TORF21275P"/>
</dbReference>